<reference evidence="3" key="1">
    <citation type="submission" date="2025-08" db="UniProtKB">
        <authorList>
            <consortium name="RefSeq"/>
        </authorList>
    </citation>
    <scope>IDENTIFICATION</scope>
    <source>
        <tissue evidence="3">Gonads</tissue>
    </source>
</reference>
<protein>
    <submittedName>
        <fullName evidence="3">Uncharacterized protein LOC106154879</fullName>
    </submittedName>
</protein>
<dbReference type="InParanoid" id="A0A1S3HFP3"/>
<dbReference type="KEGG" id="lak:106154879"/>
<evidence type="ECO:0000256" key="1">
    <source>
        <dbReference type="SAM" id="SignalP"/>
    </source>
</evidence>
<dbReference type="GeneID" id="106154879"/>
<dbReference type="Gene3D" id="2.20.20.160">
    <property type="match status" value="2"/>
</dbReference>
<organism evidence="2 3">
    <name type="scientific">Lingula anatina</name>
    <name type="common">Brachiopod</name>
    <name type="synonym">Lingula unguis</name>
    <dbReference type="NCBI Taxonomy" id="7574"/>
    <lineage>
        <taxon>Eukaryota</taxon>
        <taxon>Metazoa</taxon>
        <taxon>Spiralia</taxon>
        <taxon>Lophotrochozoa</taxon>
        <taxon>Brachiopoda</taxon>
        <taxon>Linguliformea</taxon>
        <taxon>Lingulata</taxon>
        <taxon>Lingulida</taxon>
        <taxon>Linguloidea</taxon>
        <taxon>Lingulidae</taxon>
        <taxon>Lingula</taxon>
    </lineage>
</organism>
<evidence type="ECO:0000313" key="2">
    <source>
        <dbReference type="Proteomes" id="UP000085678"/>
    </source>
</evidence>
<dbReference type="Proteomes" id="UP000085678">
    <property type="component" value="Unplaced"/>
</dbReference>
<proteinExistence type="predicted"/>
<dbReference type="AlphaFoldDB" id="A0A1S3HFP3"/>
<accession>A0A1S3HFP3</accession>
<keyword evidence="2" id="KW-1185">Reference proteome</keyword>
<feature type="signal peptide" evidence="1">
    <location>
        <begin position="1"/>
        <end position="21"/>
    </location>
</feature>
<keyword evidence="1" id="KW-0732">Signal</keyword>
<sequence length="546" mass="60821">MMVFSRVLVFLLLAVSHSAYGATTSRNPLTIVLPEGVDSQTDLPTCTPTQVCSEVRPYLPAWLSTARSSQMRDVTWLPRNATLFCKCPDEASPCATSFGFDSLSGQIYNGAKLHTCGAPSPVPYCAFSTPGVLKKEPVKNAAGKDTVKIELSCRCPGDSRAVFSDPKLEITTFENEIKTVDISCERVSEICSIENDAESPQCLDVSYEYGDESQIVLGDVSRPCRCPGGNTCLQYYRHWSRLMQEARTAIRRNRKTISPSMMQRFNYRVKRKELLPLCFPGSLENSTEYFNEGVNSDDQLPHCSHPNQLCSVVKPHSLVLGRKTMTKTVTKYCRCSGDKPCRDDFTPDPVRSLIIGGKQYHTCKGNAGVPSEERPYQAMVCEVKTVYPNTEFTWTEARAGLSSDQLKPYDVSKYVTLDCKPQGSRYGATFRTGELSRYGAGMAGVDGNLTLTTSRKTDYISVNHCRYKKESDVCGTVTLNYQHLYVTTQKPAWEFAKAEQDCMCPSDSICPIEKWVKDVHTGNVTDLTPRYNGPVTVTIRCQKKPE</sequence>
<evidence type="ECO:0000313" key="3">
    <source>
        <dbReference type="RefSeq" id="XP_013384870.1"/>
    </source>
</evidence>
<dbReference type="RefSeq" id="XP_013384870.1">
    <property type="nucleotide sequence ID" value="XM_013529416.1"/>
</dbReference>
<feature type="chain" id="PRO_5010208162" evidence="1">
    <location>
        <begin position="22"/>
        <end position="546"/>
    </location>
</feature>
<name>A0A1S3HFP3_LINAN</name>
<gene>
    <name evidence="3" type="primary">LOC106154879</name>
</gene>